<gene>
    <name evidence="1" type="ORF">ACTOB_004748</name>
</gene>
<name>A0ABY8W6Y8_9ACTN</name>
<evidence type="ECO:0000313" key="2">
    <source>
        <dbReference type="Proteomes" id="UP001240150"/>
    </source>
</evidence>
<proteinExistence type="predicted"/>
<keyword evidence="2" id="KW-1185">Reference proteome</keyword>
<dbReference type="EMBL" id="CP126980">
    <property type="protein sequence ID" value="WIM92793.1"/>
    <property type="molecule type" value="Genomic_DNA"/>
</dbReference>
<reference evidence="1 2" key="1">
    <citation type="submission" date="2023-06" db="EMBL/GenBank/DDBJ databases">
        <authorList>
            <person name="Yushchuk O."/>
            <person name="Binda E."/>
            <person name="Ruckert-Reed C."/>
            <person name="Fedorenko V."/>
            <person name="Kalinowski J."/>
            <person name="Marinelli F."/>
        </authorList>
    </citation>
    <scope>NUCLEOTIDE SEQUENCE [LARGE SCALE GENOMIC DNA]</scope>
    <source>
        <strain evidence="1 2">NRRL 3884</strain>
    </source>
</reference>
<evidence type="ECO:0008006" key="3">
    <source>
        <dbReference type="Google" id="ProtNLM"/>
    </source>
</evidence>
<sequence length="127" mass="13439">MTATEPLWVPDACTLPTAEQPFRLAEVDRLFATAVRGIDMTGPTRVRLRLAGPDGLAETVRDLTARESACCSFFGFTVTAEPAVAGESVTLEVQVPRQHTAVLDALVRRAVTAAAAGSRDTSPRATA</sequence>
<accession>A0ABY8W6Y8</accession>
<organism evidence="1 2">
    <name type="scientific">Actinoplanes oblitus</name>
    <dbReference type="NCBI Taxonomy" id="3040509"/>
    <lineage>
        <taxon>Bacteria</taxon>
        <taxon>Bacillati</taxon>
        <taxon>Actinomycetota</taxon>
        <taxon>Actinomycetes</taxon>
        <taxon>Micromonosporales</taxon>
        <taxon>Micromonosporaceae</taxon>
        <taxon>Actinoplanes</taxon>
    </lineage>
</organism>
<dbReference type="RefSeq" id="WP_284914000.1">
    <property type="nucleotide sequence ID" value="NZ_CP126980.1"/>
</dbReference>
<protein>
    <recommendedName>
        <fullName evidence="3">Arsenate reductase</fullName>
    </recommendedName>
</protein>
<evidence type="ECO:0000313" key="1">
    <source>
        <dbReference type="EMBL" id="WIM92793.1"/>
    </source>
</evidence>
<dbReference type="Proteomes" id="UP001240150">
    <property type="component" value="Chromosome"/>
</dbReference>